<accession>A0ABT0G4K8</accession>
<reference evidence="1 2" key="1">
    <citation type="submission" date="2022-04" db="EMBL/GenBank/DDBJ databases">
        <title>Genome draft of Actinomadura sp. ATCC 31491.</title>
        <authorList>
            <person name="Shi X."/>
            <person name="Du Y."/>
        </authorList>
    </citation>
    <scope>NUCLEOTIDE SEQUENCE [LARGE SCALE GENOMIC DNA]</scope>
    <source>
        <strain evidence="1 2">ATCC 31491</strain>
    </source>
</reference>
<evidence type="ECO:0008006" key="3">
    <source>
        <dbReference type="Google" id="ProtNLM"/>
    </source>
</evidence>
<comment type="caution">
    <text evidence="1">The sequence shown here is derived from an EMBL/GenBank/DDBJ whole genome shotgun (WGS) entry which is preliminary data.</text>
</comment>
<name>A0ABT0G4K8_9ACTN</name>
<dbReference type="Proteomes" id="UP001317259">
    <property type="component" value="Unassembled WGS sequence"/>
</dbReference>
<protein>
    <recommendedName>
        <fullName evidence="3">PucR C-terminal helix-turn-helix domain-containing protein</fullName>
    </recommendedName>
</protein>
<evidence type="ECO:0000313" key="1">
    <source>
        <dbReference type="EMBL" id="MCK2219534.1"/>
    </source>
</evidence>
<sequence length="44" mass="4689">MAARVARAEAALGYSLADPPGRLRAHLALALTRLHANNARAQPR</sequence>
<organism evidence="1 2">
    <name type="scientific">Actinomadura luzonensis</name>
    <dbReference type="NCBI Taxonomy" id="2805427"/>
    <lineage>
        <taxon>Bacteria</taxon>
        <taxon>Bacillati</taxon>
        <taxon>Actinomycetota</taxon>
        <taxon>Actinomycetes</taxon>
        <taxon>Streptosporangiales</taxon>
        <taxon>Thermomonosporaceae</taxon>
        <taxon>Actinomadura</taxon>
    </lineage>
</organism>
<gene>
    <name evidence="1" type="ORF">MF672_037940</name>
</gene>
<evidence type="ECO:0000313" key="2">
    <source>
        <dbReference type="Proteomes" id="UP001317259"/>
    </source>
</evidence>
<dbReference type="EMBL" id="JAKRKC020000002">
    <property type="protein sequence ID" value="MCK2219534.1"/>
    <property type="molecule type" value="Genomic_DNA"/>
</dbReference>
<keyword evidence="2" id="KW-1185">Reference proteome</keyword>
<proteinExistence type="predicted"/>